<name>A0AAN5DHL4_9BILA</name>
<feature type="non-terminal residue" evidence="1">
    <location>
        <position position="163"/>
    </location>
</feature>
<dbReference type="AlphaFoldDB" id="A0AAN5DHL4"/>
<evidence type="ECO:0000313" key="2">
    <source>
        <dbReference type="Proteomes" id="UP001328107"/>
    </source>
</evidence>
<evidence type="ECO:0008006" key="3">
    <source>
        <dbReference type="Google" id="ProtNLM"/>
    </source>
</evidence>
<dbReference type="Gene3D" id="3.40.50.300">
    <property type="entry name" value="P-loop containing nucleotide triphosphate hydrolases"/>
    <property type="match status" value="1"/>
</dbReference>
<sequence>ILNVFKGRKAVAIFFSDEQRVAHFYELLCDSGVRSISWLKSRSDQHEGWSQRLCAFREGHLDVLLCTYEKERFIDIVDEVDVYYDLPVNFEWYENRVLRNGRVRSGESITFVDERDKPSFPRLYEIFANRRQAVEQLTRIEENIHRKKQSIIESEEIRLQIES</sequence>
<organism evidence="1 2">
    <name type="scientific">Pristionchus mayeri</name>
    <dbReference type="NCBI Taxonomy" id="1317129"/>
    <lineage>
        <taxon>Eukaryota</taxon>
        <taxon>Metazoa</taxon>
        <taxon>Ecdysozoa</taxon>
        <taxon>Nematoda</taxon>
        <taxon>Chromadorea</taxon>
        <taxon>Rhabditida</taxon>
        <taxon>Rhabditina</taxon>
        <taxon>Diplogasteromorpha</taxon>
        <taxon>Diplogasteroidea</taxon>
        <taxon>Neodiplogasteridae</taxon>
        <taxon>Pristionchus</taxon>
    </lineage>
</organism>
<proteinExistence type="predicted"/>
<comment type="caution">
    <text evidence="1">The sequence shown here is derived from an EMBL/GenBank/DDBJ whole genome shotgun (WGS) entry which is preliminary data.</text>
</comment>
<gene>
    <name evidence="1" type="ORF">PMAYCL1PPCAC_32229</name>
</gene>
<dbReference type="InterPro" id="IPR027417">
    <property type="entry name" value="P-loop_NTPase"/>
</dbReference>
<protein>
    <recommendedName>
        <fullName evidence="3">Helicase C-terminal domain-containing protein</fullName>
    </recommendedName>
</protein>
<keyword evidence="2" id="KW-1185">Reference proteome</keyword>
<feature type="non-terminal residue" evidence="1">
    <location>
        <position position="1"/>
    </location>
</feature>
<evidence type="ECO:0000313" key="1">
    <source>
        <dbReference type="EMBL" id="GMR62034.1"/>
    </source>
</evidence>
<dbReference type="EMBL" id="BTRK01000006">
    <property type="protein sequence ID" value="GMR62034.1"/>
    <property type="molecule type" value="Genomic_DNA"/>
</dbReference>
<accession>A0AAN5DHL4</accession>
<reference evidence="2" key="1">
    <citation type="submission" date="2022-10" db="EMBL/GenBank/DDBJ databases">
        <title>Genome assembly of Pristionchus species.</title>
        <authorList>
            <person name="Yoshida K."/>
            <person name="Sommer R.J."/>
        </authorList>
    </citation>
    <scope>NUCLEOTIDE SEQUENCE [LARGE SCALE GENOMIC DNA]</scope>
    <source>
        <strain evidence="2">RS5460</strain>
    </source>
</reference>
<dbReference type="Proteomes" id="UP001328107">
    <property type="component" value="Unassembled WGS sequence"/>
</dbReference>
<dbReference type="SUPFAM" id="SSF52540">
    <property type="entry name" value="P-loop containing nucleoside triphosphate hydrolases"/>
    <property type="match status" value="1"/>
</dbReference>